<proteinExistence type="predicted"/>
<dbReference type="InterPro" id="IPR014001">
    <property type="entry name" value="Helicase_ATP-bd"/>
</dbReference>
<dbReference type="GO" id="GO:0005524">
    <property type="term" value="F:ATP binding"/>
    <property type="evidence" value="ECO:0007669"/>
    <property type="project" value="InterPro"/>
</dbReference>
<dbReference type="InterPro" id="IPR001650">
    <property type="entry name" value="Helicase_C-like"/>
</dbReference>
<dbReference type="Pfam" id="PF00176">
    <property type="entry name" value="SNF2-rel_dom"/>
    <property type="match status" value="1"/>
</dbReference>
<evidence type="ECO:0000259" key="4">
    <source>
        <dbReference type="PROSITE" id="PS51194"/>
    </source>
</evidence>
<dbReference type="InterPro" id="IPR038718">
    <property type="entry name" value="SNF2-like_sf"/>
</dbReference>
<dbReference type="InterPro" id="IPR027417">
    <property type="entry name" value="P-loop_NTPase"/>
</dbReference>
<dbReference type="VEuPathDB" id="CryptoDB:Chro.50413"/>
<dbReference type="PANTHER" id="PTHR45629:SF7">
    <property type="entry name" value="DNA EXCISION REPAIR PROTEIN ERCC-6-RELATED"/>
    <property type="match status" value="1"/>
</dbReference>
<protein>
    <submittedName>
        <fullName evidence="6">Swi/SNf2 RAD26</fullName>
    </submittedName>
</protein>
<reference evidence="5" key="2">
    <citation type="submission" date="2015-08" db="EMBL/GenBank/DDBJ databases">
        <authorList>
            <person name="Babu N.S."/>
            <person name="Beckwith C.J."/>
            <person name="Beseler K.G."/>
            <person name="Brison A."/>
            <person name="Carone J.V."/>
            <person name="Caskin T.P."/>
            <person name="Diamond M."/>
            <person name="Durham M.E."/>
            <person name="Foxe J.M."/>
            <person name="Go M."/>
            <person name="Henderson B.A."/>
            <person name="Jones I.B."/>
            <person name="McGettigan J.A."/>
            <person name="Micheletti S.J."/>
            <person name="Nasrallah M.E."/>
            <person name="Ortiz D."/>
            <person name="Piller C.R."/>
            <person name="Privatt S.R."/>
            <person name="Schneider S.L."/>
            <person name="Sharp S."/>
            <person name="Smith T.C."/>
            <person name="Stanton J.D."/>
            <person name="Ullery H.E."/>
            <person name="Wilson R.J."/>
            <person name="Serrano M.G."/>
            <person name="Buck G."/>
            <person name="Lee V."/>
            <person name="Wang Y."/>
            <person name="Carvalho R."/>
            <person name="Voegtly L."/>
            <person name="Shi R."/>
            <person name="Duckworth R."/>
            <person name="Johnson A."/>
            <person name="Loviza R."/>
            <person name="Walstead R."/>
            <person name="Shah Z."/>
            <person name="Kiflezghi M."/>
            <person name="Wade K."/>
            <person name="Ball S.L."/>
            <person name="Bradley K.W."/>
            <person name="Asai D.J."/>
            <person name="Bowman C.A."/>
            <person name="Russell D.A."/>
            <person name="Pope W.H."/>
            <person name="Jacobs-Sera D."/>
            <person name="Hendrix R.W."/>
            <person name="Hatfull G.F."/>
        </authorList>
    </citation>
    <scope>NUCLEOTIDE SEQUENCE [LARGE SCALE GENOMIC DNA]</scope>
</reference>
<dbReference type="GO" id="GO:0005634">
    <property type="term" value="C:nucleus"/>
    <property type="evidence" value="ECO:0007669"/>
    <property type="project" value="TreeGrafter"/>
</dbReference>
<dbReference type="VEuPathDB" id="CryptoDB:CHUDEA5_4290"/>
<reference evidence="6 7" key="1">
    <citation type="submission" date="2014-11" db="EMBL/GenBank/DDBJ databases">
        <title>Comparative genomic analysis of Cryptosporidium hominis reveals occurrence of genetic recombination in virulent subtypes.</title>
        <authorList>
            <person name="Guo Y."/>
            <person name="Tang K."/>
            <person name="Frace M."/>
            <person name="Li N."/>
            <person name="Roellig D.M."/>
            <person name="Sammons S."/>
            <person name="Knipe K."/>
            <person name="Rowe L."/>
            <person name="Feng Y."/>
            <person name="Xiao L."/>
        </authorList>
    </citation>
    <scope>NUCLEOTIDE SEQUENCE [LARGE SCALE GENOMIC DNA]</scope>
    <source>
        <strain evidence="6">30976</strain>
    </source>
</reference>
<keyword evidence="1" id="KW-0378">Hydrolase</keyword>
<dbReference type="GO" id="GO:0006283">
    <property type="term" value="P:transcription-coupled nucleotide-excision repair"/>
    <property type="evidence" value="ECO:0007669"/>
    <property type="project" value="TreeGrafter"/>
</dbReference>
<dbReference type="InterPro" id="IPR049730">
    <property type="entry name" value="SNF2/RAD54-like_C"/>
</dbReference>
<dbReference type="InterPro" id="IPR050496">
    <property type="entry name" value="SNF2_RAD54_helicase_repair"/>
</dbReference>
<feature type="compositionally biased region" description="Basic and acidic residues" evidence="2">
    <location>
        <begin position="153"/>
        <end position="187"/>
    </location>
</feature>
<feature type="region of interest" description="Disordered" evidence="2">
    <location>
        <begin position="135"/>
        <end position="187"/>
    </location>
</feature>
<evidence type="ECO:0000256" key="1">
    <source>
        <dbReference type="ARBA" id="ARBA00022801"/>
    </source>
</evidence>
<feature type="compositionally biased region" description="Polar residues" evidence="2">
    <location>
        <begin position="135"/>
        <end position="152"/>
    </location>
</feature>
<dbReference type="SUPFAM" id="SSF52540">
    <property type="entry name" value="P-loop containing nucleoside triphosphate hydrolases"/>
    <property type="match status" value="2"/>
</dbReference>
<keyword evidence="7" id="KW-1185">Reference proteome</keyword>
<organism evidence="5">
    <name type="scientific">Cryptosporidium hominis</name>
    <dbReference type="NCBI Taxonomy" id="237895"/>
    <lineage>
        <taxon>Eukaryota</taxon>
        <taxon>Sar</taxon>
        <taxon>Alveolata</taxon>
        <taxon>Apicomplexa</taxon>
        <taxon>Conoidasida</taxon>
        <taxon>Coccidia</taxon>
        <taxon>Eucoccidiorida</taxon>
        <taxon>Eimeriorina</taxon>
        <taxon>Cryptosporidiidae</taxon>
        <taxon>Cryptosporidium</taxon>
    </lineage>
</organism>
<dbReference type="PROSITE" id="PS51192">
    <property type="entry name" value="HELICASE_ATP_BIND_1"/>
    <property type="match status" value="1"/>
</dbReference>
<feature type="region of interest" description="Disordered" evidence="2">
    <location>
        <begin position="95"/>
        <end position="114"/>
    </location>
</feature>
<accession>A0A0S4THG4</accession>
<dbReference type="Gene3D" id="3.40.50.10810">
    <property type="entry name" value="Tandem AAA-ATPase domain"/>
    <property type="match status" value="2"/>
</dbReference>
<sequence>MDESIVYIKKEADQSPKNRNDQTGLGNFEEEEGGYEKEREKEDEGTQDDGIVSFYENQNILDTYFDNLEAQELRDLGVSLVDANEVSNNIFEQMKSHFNTSNKPSKRKRASKRLGSSFLDKDTLSGLEEETSISKLTKTELGNGNISSNQGESIHRSANDLGNDSRPKSRLESISESRPESELEPVSEHVIEMDTFVDECLEVKDDLDLERYKSRVLKSRNRINQINESLEGSNTNSDNTYHTNYERDSLKIIKISRESENSQLFIWDKIWNSLYPHQKEGVLWMWGLYCNNHGGILADEMGLGKSITVASFIAALFITFKRNQEAFLDDEINFIRVKSQLKSELDPNSEIVSRSTFSNINMVPNIKIETEFIKKLPDESLSFLNTSSTVEYEESSFDTNNCKMVLLVLPATLISHWIEVFNKWYYPIRIILFHGKGESERRTMFDQLREVEKVSTELLVITTYETLRRNLQTLRQISWFYVILDEGHKIRNPDSGITLAVKSLGTCNRLLLSGSPIQNDLKELWSLIDFVYPGKLGTLPVFEQQFVLPIKQAELRNAAKVQTMRALNCTRILQELIKACILRRRKHELQDILKLPSQAEHVLFCNLTPVQYDVYCNCLDLLQAKQLVKNKMYGISKYFALLNILREACNHPELLKLVRRQNKNGEIDSDFDFYEDQEDENDLNTELSWNRTLRNRRFDDNSDENSLYLRNINVNGRDSGKYQALMSILKLWRDKKEHRVLIFTQGVRTLKLLSALLEKDLGLIPNKDVLTLDGSTPLSTRFSLVKRFNQNQSIFLFILTSRVGGVGLNITGANRVILYDPWWNPMTDVQAKERCWRIGQKKEVIVYRLITRDTIEEKIFQRQLFKEFIAKQILKDPKSQSSLNWTNFNELVKKPRKPKNYVSDPKLVSNYIRNIKNIWGGKTRQRKDGNTHSSYFDDFDMYDKGGYDDFDNRRSKNSGKKEIINDELNLFGEITFDAKSEHNAIMSILGDNNDDNLVSNSIGSSNNSNCSANSHTERNTHLYSGYLSDDLAEATNEIIKTSVELIKQSEIERSNYDYSVPTWTGKSGQAGAPSSFILRNLKRQRVIQGGGGFGSLEGSEDGKRYNTGGWDEESIRRRLTEYFMKRERLGIRTSTDDLLSSFGELIPDSNHGLFRKILKQICTLNKSNNVTSKENYWVLKKKG</sequence>
<dbReference type="AlphaFoldDB" id="A0A0S4THG4"/>
<evidence type="ECO:0000313" key="7">
    <source>
        <dbReference type="Proteomes" id="UP001429100"/>
    </source>
</evidence>
<dbReference type="VEuPathDB" id="CryptoDB:GY17_00001516"/>
<dbReference type="PANTHER" id="PTHR45629">
    <property type="entry name" value="SNF2/RAD54 FAMILY MEMBER"/>
    <property type="match status" value="1"/>
</dbReference>
<dbReference type="PROSITE" id="PS51194">
    <property type="entry name" value="HELICASE_CTER"/>
    <property type="match status" value="1"/>
</dbReference>
<feature type="domain" description="Helicase C-terminal" evidence="4">
    <location>
        <begin position="724"/>
        <end position="884"/>
    </location>
</feature>
<dbReference type="SMART" id="SM00487">
    <property type="entry name" value="DEXDc"/>
    <property type="match status" value="1"/>
</dbReference>
<dbReference type="GO" id="GO:0016787">
    <property type="term" value="F:hydrolase activity"/>
    <property type="evidence" value="ECO:0007669"/>
    <property type="project" value="UniProtKB-KW"/>
</dbReference>
<dbReference type="SMART" id="SM00490">
    <property type="entry name" value="HELICc"/>
    <property type="match status" value="1"/>
</dbReference>
<feature type="compositionally biased region" description="Basic and acidic residues" evidence="2">
    <location>
        <begin position="8"/>
        <end position="20"/>
    </location>
</feature>
<reference evidence="6 7" key="3">
    <citation type="submission" date="2017-10" db="EMBL/GenBank/DDBJ databases">
        <title>Consistent, comparative and evidence-based genome annotation and re-annotation for the closely-related species, Cryptosporidium parvum, C. hominis and C. tyzzeri.</title>
        <authorList>
            <person name="Baptista R.P."/>
            <person name="Li Y."/>
            <person name="Sateriale A."/>
            <person name="Striepen B."/>
            <person name="Kissinger J.C."/>
        </authorList>
    </citation>
    <scope>NUCLEOTIDE SEQUENCE [LARGE SCALE GENOMIC DNA]</scope>
    <source>
        <strain evidence="6">30976</strain>
    </source>
</reference>
<dbReference type="VEuPathDB" id="CryptoDB:ChTU502y2012_374g0110"/>
<dbReference type="VEuPathDB" id="CryptoDB:Chro.20395"/>
<gene>
    <name evidence="5" type="ORF">CHUDEA5_4290</name>
    <name evidence="6" type="ORF">GY17_00001516</name>
</gene>
<dbReference type="EMBL" id="JTAI01000013">
    <property type="protein sequence ID" value="PPS96866.1"/>
    <property type="molecule type" value="Genomic_DNA"/>
</dbReference>
<evidence type="ECO:0000256" key="2">
    <source>
        <dbReference type="SAM" id="MobiDB-lite"/>
    </source>
</evidence>
<evidence type="ECO:0000259" key="3">
    <source>
        <dbReference type="PROSITE" id="PS51192"/>
    </source>
</evidence>
<name>A0A0S4THG4_CRYHO</name>
<dbReference type="InterPro" id="IPR000330">
    <property type="entry name" value="SNF2_N"/>
</dbReference>
<feature type="domain" description="Helicase ATP-binding" evidence="3">
    <location>
        <begin position="286"/>
        <end position="534"/>
    </location>
</feature>
<evidence type="ECO:0000313" key="5">
    <source>
        <dbReference type="EMBL" id="CUV06313.1"/>
    </source>
</evidence>
<dbReference type="Proteomes" id="UP001429100">
    <property type="component" value="Unassembled WGS sequence"/>
</dbReference>
<dbReference type="Gene3D" id="3.40.50.300">
    <property type="entry name" value="P-loop containing nucleotide triphosphate hydrolases"/>
    <property type="match status" value="1"/>
</dbReference>
<feature type="region of interest" description="Disordered" evidence="2">
    <location>
        <begin position="1"/>
        <end position="49"/>
    </location>
</feature>
<dbReference type="EMBL" id="LN877951">
    <property type="protein sequence ID" value="CUV06313.1"/>
    <property type="molecule type" value="Genomic_DNA"/>
</dbReference>
<dbReference type="Pfam" id="PF00271">
    <property type="entry name" value="Helicase_C"/>
    <property type="match status" value="1"/>
</dbReference>
<feature type="compositionally biased region" description="Basic and acidic residues" evidence="2">
    <location>
        <begin position="34"/>
        <end position="44"/>
    </location>
</feature>
<dbReference type="CDD" id="cd18793">
    <property type="entry name" value="SF2_C_SNF"/>
    <property type="match status" value="1"/>
</dbReference>
<dbReference type="GO" id="GO:0008094">
    <property type="term" value="F:ATP-dependent activity, acting on DNA"/>
    <property type="evidence" value="ECO:0007669"/>
    <property type="project" value="TreeGrafter"/>
</dbReference>
<evidence type="ECO:0000313" key="6">
    <source>
        <dbReference type="EMBL" id="PPS96866.1"/>
    </source>
</evidence>
<dbReference type="Proteomes" id="UP000199752">
    <property type="component" value="Chromosome 5"/>
</dbReference>